<protein>
    <submittedName>
        <fullName evidence="1">Uncharacterized protein</fullName>
    </submittedName>
</protein>
<comment type="caution">
    <text evidence="1">The sequence shown here is derived from an EMBL/GenBank/DDBJ whole genome shotgun (WGS) entry which is preliminary data.</text>
</comment>
<keyword evidence="2" id="KW-1185">Reference proteome</keyword>
<accession>A0A1X0JPA7</accession>
<dbReference type="EMBL" id="MVIM01000007">
    <property type="protein sequence ID" value="ORB64779.1"/>
    <property type="molecule type" value="Genomic_DNA"/>
</dbReference>
<dbReference type="Proteomes" id="UP000192411">
    <property type="component" value="Unassembled WGS sequence"/>
</dbReference>
<dbReference type="OrthoDB" id="4761742at2"/>
<proteinExistence type="predicted"/>
<evidence type="ECO:0000313" key="2">
    <source>
        <dbReference type="Proteomes" id="UP000192411"/>
    </source>
</evidence>
<sequence length="143" mass="15898">MSEHWGITRVGKLEAVVGETLQDCIIRLQILPLPPVAWTDCFLQSARGLQVNITGTETHPDKIEAIAHPADVEDVLNKIDFAIEKANNYVEKVTHSRRPVVSDVTADEAGERQRLQAELNQLADRLSKPEFAEGYPLPRVGGY</sequence>
<reference evidence="1 2" key="1">
    <citation type="submission" date="2017-02" db="EMBL/GenBank/DDBJ databases">
        <title>The new phylogeny of genus Mycobacterium.</title>
        <authorList>
            <person name="Tortoli E."/>
            <person name="Trovato A."/>
            <person name="Cirillo D.M."/>
        </authorList>
    </citation>
    <scope>NUCLEOTIDE SEQUENCE [LARGE SCALE GENOMIC DNA]</scope>
    <source>
        <strain evidence="1 2">DSM 44338</strain>
    </source>
</reference>
<name>A0A1X0JPA7_9MYCO</name>
<gene>
    <name evidence="1" type="ORF">BST47_15980</name>
</gene>
<dbReference type="RefSeq" id="WP_083126481.1">
    <property type="nucleotide sequence ID" value="NZ_MVIM01000007.1"/>
</dbReference>
<organism evidence="1 2">
    <name type="scientific">Mycolicibacterium tusciae</name>
    <dbReference type="NCBI Taxonomy" id="75922"/>
    <lineage>
        <taxon>Bacteria</taxon>
        <taxon>Bacillati</taxon>
        <taxon>Actinomycetota</taxon>
        <taxon>Actinomycetes</taxon>
        <taxon>Mycobacteriales</taxon>
        <taxon>Mycobacteriaceae</taxon>
        <taxon>Mycolicibacterium</taxon>
    </lineage>
</organism>
<evidence type="ECO:0000313" key="1">
    <source>
        <dbReference type="EMBL" id="ORB64779.1"/>
    </source>
</evidence>
<dbReference type="AlphaFoldDB" id="A0A1X0JPA7"/>